<evidence type="ECO:0000313" key="2">
    <source>
        <dbReference type="EMBL" id="CAB4922125.1"/>
    </source>
</evidence>
<keyword evidence="1" id="KW-1133">Transmembrane helix</keyword>
<evidence type="ECO:0000256" key="1">
    <source>
        <dbReference type="SAM" id="Phobius"/>
    </source>
</evidence>
<reference evidence="2" key="1">
    <citation type="submission" date="2020-05" db="EMBL/GenBank/DDBJ databases">
        <authorList>
            <person name="Chiriac C."/>
            <person name="Salcher M."/>
            <person name="Ghai R."/>
            <person name="Kavagutti S V."/>
        </authorList>
    </citation>
    <scope>NUCLEOTIDE SEQUENCE</scope>
</reference>
<proteinExistence type="predicted"/>
<gene>
    <name evidence="2" type="ORF">UFOPK3610_01474</name>
</gene>
<protein>
    <submittedName>
        <fullName evidence="2">Unannotated protein</fullName>
    </submittedName>
</protein>
<sequence>MSTRGITWGVVVACAAFVGLALLLFQPWNRRNDAAATPSGIPYSLGQCHTYAEPVGAAGYNELAQTLRDPMLVGADVGASAHAGDGRAIWVFGDTARLVGDTTGPVVRNSMLLSGPECRAIVIAPAGGPVIPDRSDGVGYWPMSVTTLYADGITTAYVTAERVQGSEQQFQFTNLGPAIATFQIPDGGVPYYQGTLDLGADDSVRSNVGWGAAVVDGHDGWWYVYGTSNPDQPMVFGWSVRVARVHPETFTDTSTWVYWTGIDWSNQVDLAIEVIRAEGGVSQTFSVVTHGGEWYALSKLDGDLGDYLAMWPAAHPWGDFTSPVKVGKVPNTSEPSILRYMPLAHPEANQAGPDQMVVSISRNSQDQDLLAKEPGLYRPFFVDIAFPPEPSDALVDVG</sequence>
<dbReference type="EMBL" id="CAFBMR010000071">
    <property type="protein sequence ID" value="CAB4922125.1"/>
    <property type="molecule type" value="Genomic_DNA"/>
</dbReference>
<keyword evidence="1" id="KW-0472">Membrane</keyword>
<dbReference type="AlphaFoldDB" id="A0A6J7HXA0"/>
<keyword evidence="1" id="KW-0812">Transmembrane</keyword>
<organism evidence="2">
    <name type="scientific">freshwater metagenome</name>
    <dbReference type="NCBI Taxonomy" id="449393"/>
    <lineage>
        <taxon>unclassified sequences</taxon>
        <taxon>metagenomes</taxon>
        <taxon>ecological metagenomes</taxon>
    </lineage>
</organism>
<accession>A0A6J7HXA0</accession>
<feature type="transmembrane region" description="Helical" evidence="1">
    <location>
        <begin position="6"/>
        <end position="25"/>
    </location>
</feature>
<name>A0A6J7HXA0_9ZZZZ</name>